<dbReference type="GO" id="GO:0016887">
    <property type="term" value="F:ATP hydrolysis activity"/>
    <property type="evidence" value="ECO:0007669"/>
    <property type="project" value="InterPro"/>
</dbReference>
<feature type="coiled-coil region" evidence="4">
    <location>
        <begin position="759"/>
        <end position="786"/>
    </location>
</feature>
<dbReference type="Proteomes" id="UP000012283">
    <property type="component" value="Unassembled WGS sequence"/>
</dbReference>
<evidence type="ECO:0000259" key="5">
    <source>
        <dbReference type="Pfam" id="PF13476"/>
    </source>
</evidence>
<keyword evidence="7" id="KW-1185">Reference proteome</keyword>
<dbReference type="PANTHER" id="PTHR32114">
    <property type="entry name" value="ABC TRANSPORTER ABCH.3"/>
    <property type="match status" value="1"/>
</dbReference>
<sequence>MRAIRLEMHAFGPYRQKQVIDFNQLEKEPIFLITGPTGAGKTTIFDAICFSLYGRASGSERDQDSLRSHFATNDERTSVAFSFMLHQKVYQIKRWPKQLKPKVRGEGYTEEPASASLYQKDPDGTWKLVESKIKEVNEVIYDLIGLDYEQFRKMMMIPQGEFRKLISENSKEREEVLQKIFHTYFYRDLTEKMRQESKQLQEAMNEIQWKMKQETVSILNEEDEEGDSNLFQRVETNIETQKQAQKQQESELKQMKEQLEQLRKEFYEKQKINEWFQELEEKKLERKQLADKEKEINDKQTHIERAARAEQLEPLEQQFNQRKQEWSTQEEQVQTMQQQLEKQTNDFMTIERNYQREQEKEETREALKKTIHEQQSLAEKLTDYQSNTDQLKQLEETIKQLQSQEKTKTEQIQQLEQEKDNQYQKQQHIHEVTQRMQEYTHQLEYVKQKQSTCQELIEEAEQLKHFRQQYKQINNESQKLDQQLTYQKQRYEQLDKERKAHAAVMLAEELQSDAPCPVCGSTHHPEKANQTANVITDEMVENAYQEVLKQEEEKRKIDEQLIQVREKGEAKKEVVQRFEQTIIEELTYYQVDTWKDLSKQLSNRLSTLYDYQQKEQTNLQQLKKEVQQINDIQEQIDQLKQKKEETSERLETSKQSYQELHYKVTALEESLPDDFDSVAQFYQELEQKKQTYQQMLENWRNVQQQYEQEKLALTEQQTKLEQAQIFADTLKSTYQTEADKFYRAISEKGFTSTQDYQSAKLDKNERERLEKEIQYYQERKQIVTNRVNELKTALENKEKPDLYELETKIQEIADKQDERTKGLQTIKLKLQQLQETKEQLHQWSKEYQALEEKYYDVGELAQLARGDNAARLSLERFVLATFLDEILLQANLRFDEMTDHRYQLVRSDELAKRGAQSGLDLEVLDHFTGSKRSVKTLSGGEGFKAALSLALGMADIIQAHAGGVQLDTLFIDEGFGTLDEISLEQAIKCLKDLQQDHRLIGVISHVHQLKEEIKAKLVVETSNHGSTATFQFD</sequence>
<dbReference type="EMBL" id="APML01000019">
    <property type="protein sequence ID" value="ENH97290.1"/>
    <property type="molecule type" value="Genomic_DNA"/>
</dbReference>
<reference evidence="6 7" key="1">
    <citation type="submission" date="2013-03" db="EMBL/GenBank/DDBJ databases">
        <title>Draft genome sequence of Gracibacillus halophilus YIM-C55.5, a moderately halophilic and thermophilic organism from the Xiaochaidamu salt lake.</title>
        <authorList>
            <person name="Sugumar T."/>
            <person name="Polireddy D.R."/>
            <person name="Antony A."/>
            <person name="Madhava Y.R."/>
            <person name="Sivakumar N."/>
        </authorList>
    </citation>
    <scope>NUCLEOTIDE SEQUENCE [LARGE SCALE GENOMIC DNA]</scope>
    <source>
        <strain evidence="6 7">YIM-C55.5</strain>
    </source>
</reference>
<name>N4WSB1_9BACI</name>
<gene>
    <name evidence="6" type="ORF">J416_04708</name>
</gene>
<keyword evidence="4" id="KW-0175">Coiled coil</keyword>
<dbReference type="Gene3D" id="3.40.50.300">
    <property type="entry name" value="P-loop containing nucleotide triphosphate hydrolases"/>
    <property type="match status" value="2"/>
</dbReference>
<dbReference type="eggNOG" id="COG0419">
    <property type="taxonomic scope" value="Bacteria"/>
</dbReference>
<comment type="subunit">
    <text evidence="2">Heterodimer of SbcC and SbcD.</text>
</comment>
<dbReference type="GO" id="GO:0004527">
    <property type="term" value="F:exonuclease activity"/>
    <property type="evidence" value="ECO:0007669"/>
    <property type="project" value="UniProtKB-KW"/>
</dbReference>
<feature type="coiled-coil region" evidence="4">
    <location>
        <begin position="333"/>
        <end position="497"/>
    </location>
</feature>
<dbReference type="AlphaFoldDB" id="N4WSB1"/>
<dbReference type="SUPFAM" id="SSF52540">
    <property type="entry name" value="P-loop containing nucleoside triphosphate hydrolases"/>
    <property type="match status" value="1"/>
</dbReference>
<evidence type="ECO:0000256" key="1">
    <source>
        <dbReference type="ARBA" id="ARBA00006930"/>
    </source>
</evidence>
<dbReference type="InterPro" id="IPR038729">
    <property type="entry name" value="Rad50/SbcC_AAA"/>
</dbReference>
<feature type="domain" description="Rad50/SbcC-type AAA" evidence="5">
    <location>
        <begin position="5"/>
        <end position="265"/>
    </location>
</feature>
<dbReference type="Pfam" id="PF13558">
    <property type="entry name" value="SbcC_Walker_B"/>
    <property type="match status" value="1"/>
</dbReference>
<dbReference type="RefSeq" id="WP_003466048.1">
    <property type="nucleotide sequence ID" value="NZ_APML01000019.1"/>
</dbReference>
<dbReference type="PANTHER" id="PTHR32114:SF2">
    <property type="entry name" value="ABC TRANSPORTER ABCH.3"/>
    <property type="match status" value="1"/>
</dbReference>
<proteinExistence type="inferred from homology"/>
<dbReference type="InterPro" id="IPR027417">
    <property type="entry name" value="P-loop_NTPase"/>
</dbReference>
<dbReference type="STRING" id="1308866.J416_04708"/>
<dbReference type="OrthoDB" id="9795626at2"/>
<comment type="caution">
    <text evidence="6">The sequence shown here is derived from an EMBL/GenBank/DDBJ whole genome shotgun (WGS) entry which is preliminary data.</text>
</comment>
<evidence type="ECO:0000256" key="3">
    <source>
        <dbReference type="ARBA" id="ARBA00013368"/>
    </source>
</evidence>
<evidence type="ECO:0000313" key="7">
    <source>
        <dbReference type="Proteomes" id="UP000012283"/>
    </source>
</evidence>
<accession>N4WSB1</accession>
<feature type="coiled-coil region" evidence="4">
    <location>
        <begin position="826"/>
        <end position="853"/>
    </location>
</feature>
<protein>
    <recommendedName>
        <fullName evidence="3">Nuclease SbcCD subunit C</fullName>
    </recommendedName>
</protein>
<dbReference type="PATRIC" id="fig|1308866.3.peg.950"/>
<organism evidence="6 7">
    <name type="scientific">Gracilibacillus halophilus YIM-C55.5</name>
    <dbReference type="NCBI Taxonomy" id="1308866"/>
    <lineage>
        <taxon>Bacteria</taxon>
        <taxon>Bacillati</taxon>
        <taxon>Bacillota</taxon>
        <taxon>Bacilli</taxon>
        <taxon>Bacillales</taxon>
        <taxon>Bacillaceae</taxon>
        <taxon>Gracilibacillus</taxon>
    </lineage>
</organism>
<dbReference type="GO" id="GO:0006302">
    <property type="term" value="P:double-strand break repair"/>
    <property type="evidence" value="ECO:0007669"/>
    <property type="project" value="InterPro"/>
</dbReference>
<evidence type="ECO:0000256" key="2">
    <source>
        <dbReference type="ARBA" id="ARBA00011322"/>
    </source>
</evidence>
<feature type="coiled-coil region" evidence="4">
    <location>
        <begin position="540"/>
        <end position="567"/>
    </location>
</feature>
<keyword evidence="6" id="KW-0269">Exonuclease</keyword>
<feature type="coiled-coil region" evidence="4">
    <location>
        <begin position="186"/>
        <end position="309"/>
    </location>
</feature>
<comment type="similarity">
    <text evidence="1">Belongs to the SMC family. SbcC subfamily.</text>
</comment>
<feature type="coiled-coil region" evidence="4">
    <location>
        <begin position="612"/>
        <end position="723"/>
    </location>
</feature>
<evidence type="ECO:0000313" key="6">
    <source>
        <dbReference type="EMBL" id="ENH97290.1"/>
    </source>
</evidence>
<dbReference type="Pfam" id="PF13476">
    <property type="entry name" value="AAA_23"/>
    <property type="match status" value="1"/>
</dbReference>
<keyword evidence="6" id="KW-0378">Hydrolase</keyword>
<keyword evidence="6" id="KW-0540">Nuclease</keyword>
<evidence type="ECO:0000256" key="4">
    <source>
        <dbReference type="SAM" id="Coils"/>
    </source>
</evidence>